<dbReference type="EMBL" id="SHNO01000001">
    <property type="protein sequence ID" value="MCX2977027.1"/>
    <property type="molecule type" value="Genomic_DNA"/>
</dbReference>
<comment type="caution">
    <text evidence="1">The sequence shown here is derived from an EMBL/GenBank/DDBJ whole genome shotgun (WGS) entry which is preliminary data.</text>
</comment>
<accession>A0ABT3T6B1</accession>
<dbReference type="RefSeq" id="WP_279248755.1">
    <property type="nucleotide sequence ID" value="NZ_SHNO01000001.1"/>
</dbReference>
<keyword evidence="2" id="KW-1185">Reference proteome</keyword>
<sequence length="174" mass="20280">MKNEFTGVPMANYTRDEIEEMMRRWIAVNDKAEQEGNWRHLADFYTTDVIYGWDTPNGKYEFNGRETVRENCVGAAMDPYKGWTYPYDKIVIDEKRGEAFCTWWQTPPGAPNREDGSAMKVIGASWFRYGGDYQWSEQLDMYDYTNITNLILECVDKGILKSMPKMSSEQVKEG</sequence>
<dbReference type="Gene3D" id="3.10.450.50">
    <property type="match status" value="1"/>
</dbReference>
<organism evidence="1 2">
    <name type="scientific">Candidatus Marimicrobium litorale</name>
    <dbReference type="NCBI Taxonomy" id="2518991"/>
    <lineage>
        <taxon>Bacteria</taxon>
        <taxon>Pseudomonadati</taxon>
        <taxon>Pseudomonadota</taxon>
        <taxon>Gammaproteobacteria</taxon>
        <taxon>Cellvibrionales</taxon>
        <taxon>Halieaceae</taxon>
        <taxon>Marimicrobium</taxon>
    </lineage>
</organism>
<dbReference type="SUPFAM" id="SSF54427">
    <property type="entry name" value="NTF2-like"/>
    <property type="match status" value="1"/>
</dbReference>
<proteinExistence type="predicted"/>
<gene>
    <name evidence="1" type="ORF">EYC82_06635</name>
</gene>
<name>A0ABT3T6B1_9GAMM</name>
<protein>
    <submittedName>
        <fullName evidence="1">Nuclear transport factor 2 family protein</fullName>
    </submittedName>
</protein>
<evidence type="ECO:0000313" key="1">
    <source>
        <dbReference type="EMBL" id="MCX2977027.1"/>
    </source>
</evidence>
<dbReference type="Proteomes" id="UP001143304">
    <property type="component" value="Unassembled WGS sequence"/>
</dbReference>
<dbReference type="InterPro" id="IPR032710">
    <property type="entry name" value="NTF2-like_dom_sf"/>
</dbReference>
<reference evidence="1" key="1">
    <citation type="submission" date="2019-02" db="EMBL/GenBank/DDBJ databases">
        <authorList>
            <person name="Li S.-H."/>
        </authorList>
    </citation>
    <scope>NUCLEOTIDE SEQUENCE</scope>
    <source>
        <strain evidence="1">IMCC11814</strain>
    </source>
</reference>
<evidence type="ECO:0000313" key="2">
    <source>
        <dbReference type="Proteomes" id="UP001143304"/>
    </source>
</evidence>